<reference evidence="3 4" key="1">
    <citation type="submission" date="2024-03" db="EMBL/GenBank/DDBJ databases">
        <title>Human intestinal bacterial collection.</title>
        <authorList>
            <person name="Pauvert C."/>
            <person name="Hitch T.C.A."/>
            <person name="Clavel T."/>
        </authorList>
    </citation>
    <scope>NUCLEOTIDE SEQUENCE [LARGE SCALE GENOMIC DNA]</scope>
    <source>
        <strain evidence="3 4">CLA-AA-H78B</strain>
    </source>
</reference>
<dbReference type="Pfam" id="PF03313">
    <property type="entry name" value="SDH_alpha"/>
    <property type="match status" value="1"/>
</dbReference>
<keyword evidence="3" id="KW-0456">Lyase</keyword>
<gene>
    <name evidence="3" type="ORF">WMO62_15610</name>
</gene>
<keyword evidence="4" id="KW-1185">Reference proteome</keyword>
<dbReference type="PANTHER" id="PTHR30501">
    <property type="entry name" value="UPF0597 PROTEIN YHAM"/>
    <property type="match status" value="1"/>
</dbReference>
<evidence type="ECO:0000256" key="1">
    <source>
        <dbReference type="HAMAP-Rule" id="MF_01845"/>
    </source>
</evidence>
<comment type="caution">
    <text evidence="3">The sequence shown here is derived from an EMBL/GenBank/DDBJ whole genome shotgun (WGS) entry which is preliminary data.</text>
</comment>
<dbReference type="InterPro" id="IPR021144">
    <property type="entry name" value="UPF0597"/>
</dbReference>
<name>A0ABV1I6F3_9FIRM</name>
<dbReference type="GO" id="GO:0003941">
    <property type="term" value="F:L-serine ammonia-lyase activity"/>
    <property type="evidence" value="ECO:0007669"/>
    <property type="project" value="UniProtKB-EC"/>
</dbReference>
<feature type="domain" description="Serine dehydratase-like alpha subunit" evidence="2">
    <location>
        <begin position="86"/>
        <end position="417"/>
    </location>
</feature>
<dbReference type="RefSeq" id="WP_349145256.1">
    <property type="nucleotide sequence ID" value="NZ_JBBMFC010000061.1"/>
</dbReference>
<dbReference type="Proteomes" id="UP001470288">
    <property type="component" value="Unassembled WGS sequence"/>
</dbReference>
<dbReference type="InterPro" id="IPR005130">
    <property type="entry name" value="Ser_deHydtase-like_asu"/>
</dbReference>
<evidence type="ECO:0000313" key="4">
    <source>
        <dbReference type="Proteomes" id="UP001470288"/>
    </source>
</evidence>
<dbReference type="EMBL" id="JBBMFC010000061">
    <property type="protein sequence ID" value="MEQ2580229.1"/>
    <property type="molecule type" value="Genomic_DNA"/>
</dbReference>
<comment type="similarity">
    <text evidence="1">Belongs to the UPF0597 family.</text>
</comment>
<accession>A0ABV1I6F3</accession>
<protein>
    <recommendedName>
        <fullName evidence="1">UPF0597 protein WMO62_15610</fullName>
    </recommendedName>
</protein>
<dbReference type="HAMAP" id="MF_01845">
    <property type="entry name" value="UPF0597"/>
    <property type="match status" value="1"/>
</dbReference>
<evidence type="ECO:0000313" key="3">
    <source>
        <dbReference type="EMBL" id="MEQ2580229.1"/>
    </source>
</evidence>
<organism evidence="3 4">
    <name type="scientific">Hominiventricola aquisgranensis</name>
    <dbReference type="NCBI Taxonomy" id="3133164"/>
    <lineage>
        <taxon>Bacteria</taxon>
        <taxon>Bacillati</taxon>
        <taxon>Bacillota</taxon>
        <taxon>Clostridia</taxon>
        <taxon>Lachnospirales</taxon>
        <taxon>Lachnospiraceae</taxon>
        <taxon>Hominiventricola</taxon>
    </lineage>
</organism>
<dbReference type="PANTHER" id="PTHR30501:SF2">
    <property type="entry name" value="UPF0597 PROTEIN YHAM"/>
    <property type="match status" value="1"/>
</dbReference>
<evidence type="ECO:0000259" key="2">
    <source>
        <dbReference type="Pfam" id="PF03313"/>
    </source>
</evidence>
<dbReference type="PIRSF" id="PIRSF006054">
    <property type="entry name" value="UCP006054"/>
    <property type="match status" value="1"/>
</dbReference>
<sequence>MNEKWRELHEILKKEVVPALGCTGPTAVSYVAAEAATAVGGTPIKVEVKVDRHIGTKNSDVGIPGTTVVGLKMAAALGALAGDAAAGLEVLHNVTPEDEKRALEFAKSGNVIIDVDLETDILGLFMDCTVTTDKGVGRAVVVKTHTGLVYREANGVVQVDKPYDRRASMNETHDAMAHYGVKDFYEFATGIPLEEIAFLKEAVTMNKTIAQTIFDGTAKGAGFAVSMMKRADNNMIRKAKALTSAGAEARMEGFSLPVMSCATSGNVGLTASLPLISMAEDLNASEEQLLRALAMSFLMTICVKNRIGRVSSMCACVTAASQGVAAGASMLLGGDLACIDRAINNTVVNIFGVVCDGARLACALKLSSAIGIAIECAMMAKDDVMTPADQGIVGSDADDTLNFMGDFAQHGMAGSDLALCKALYKKNEGKE</sequence>
<proteinExistence type="inferred from homology"/>